<dbReference type="EMBL" id="JXSX01000003">
    <property type="protein sequence ID" value="KIR61167.1"/>
    <property type="molecule type" value="Genomic_DNA"/>
</dbReference>
<dbReference type="AlphaFoldDB" id="A0A0D0UQQ3"/>
<organism evidence="2 3">
    <name type="scientific">Micromonospora haikouensis</name>
    <dbReference type="NCBI Taxonomy" id="686309"/>
    <lineage>
        <taxon>Bacteria</taxon>
        <taxon>Bacillati</taxon>
        <taxon>Actinomycetota</taxon>
        <taxon>Actinomycetes</taxon>
        <taxon>Micromonosporales</taxon>
        <taxon>Micromonosporaceae</taxon>
        <taxon>Micromonospora</taxon>
    </lineage>
</organism>
<evidence type="ECO:0000256" key="1">
    <source>
        <dbReference type="SAM" id="MobiDB-lite"/>
    </source>
</evidence>
<protein>
    <recommendedName>
        <fullName evidence="4">C4-dicarboxylate transport protein</fullName>
    </recommendedName>
</protein>
<feature type="region of interest" description="Disordered" evidence="1">
    <location>
        <begin position="40"/>
        <end position="71"/>
    </location>
</feature>
<evidence type="ECO:0008006" key="4">
    <source>
        <dbReference type="Google" id="ProtNLM"/>
    </source>
</evidence>
<dbReference type="Proteomes" id="UP000032254">
    <property type="component" value="Unassembled WGS sequence"/>
</dbReference>
<comment type="caution">
    <text evidence="2">The sequence shown here is derived from an EMBL/GenBank/DDBJ whole genome shotgun (WGS) entry which is preliminary data.</text>
</comment>
<feature type="compositionally biased region" description="Acidic residues" evidence="1">
    <location>
        <begin position="46"/>
        <end position="55"/>
    </location>
</feature>
<dbReference type="RefSeq" id="WP_043967868.1">
    <property type="nucleotide sequence ID" value="NZ_JBEZEP010000052.1"/>
</dbReference>
<sequence>MSEARALTNFAGNAVATVLVGAWTGEFDRAQARDVLAGRRPFDEATMLDEDDDDPQPPAEPQRPALSGAPA</sequence>
<reference evidence="2 3" key="1">
    <citation type="submission" date="2015-01" db="EMBL/GenBank/DDBJ databases">
        <title>Sequencing and annotation of Micromonospora carbonacea strain JXNU-1 genome.</title>
        <authorList>
            <person name="Long Z."/>
            <person name="Huang Y."/>
            <person name="Jiang Y."/>
        </authorList>
    </citation>
    <scope>NUCLEOTIDE SEQUENCE [LARGE SCALE GENOMIC DNA]</scope>
    <source>
        <strain evidence="2 3">JXNU-1</strain>
    </source>
</reference>
<dbReference type="PATRIC" id="fig|47853.6.peg.5417"/>
<accession>A0A0D0UQQ3</accession>
<gene>
    <name evidence="2" type="ORF">TK50_25845</name>
</gene>
<name>A0A0D0UQQ3_9ACTN</name>
<evidence type="ECO:0000313" key="2">
    <source>
        <dbReference type="EMBL" id="KIR61167.1"/>
    </source>
</evidence>
<keyword evidence="3" id="KW-1185">Reference proteome</keyword>
<proteinExistence type="predicted"/>
<dbReference type="GeneID" id="301307455"/>
<evidence type="ECO:0000313" key="3">
    <source>
        <dbReference type="Proteomes" id="UP000032254"/>
    </source>
</evidence>